<dbReference type="Gene3D" id="1.20.58.1040">
    <property type="match status" value="1"/>
</dbReference>
<dbReference type="GO" id="GO:0042973">
    <property type="term" value="F:glucan endo-1,3-beta-D-glucosidase activity"/>
    <property type="evidence" value="ECO:0007669"/>
    <property type="project" value="UniProtKB-EC"/>
</dbReference>
<dbReference type="InterPro" id="IPR000490">
    <property type="entry name" value="Glyco_hydro_17"/>
</dbReference>
<evidence type="ECO:0000256" key="9">
    <source>
        <dbReference type="RuleBase" id="RU004335"/>
    </source>
</evidence>
<feature type="signal peptide" evidence="11">
    <location>
        <begin position="1"/>
        <end position="24"/>
    </location>
</feature>
<dbReference type="EC" id="3.2.1.39" evidence="3"/>
<evidence type="ECO:0000256" key="1">
    <source>
        <dbReference type="ARBA" id="ARBA00000382"/>
    </source>
</evidence>
<dbReference type="Proteomes" id="UP000623129">
    <property type="component" value="Unassembled WGS sequence"/>
</dbReference>
<dbReference type="EMBL" id="SWLB01000009">
    <property type="protein sequence ID" value="KAF3334607.1"/>
    <property type="molecule type" value="Genomic_DNA"/>
</dbReference>
<comment type="similarity">
    <text evidence="2 9">Belongs to the glycosyl hydrolase 17 family.</text>
</comment>
<evidence type="ECO:0000256" key="3">
    <source>
        <dbReference type="ARBA" id="ARBA00012780"/>
    </source>
</evidence>
<comment type="catalytic activity">
    <reaction evidence="1">
        <text>Hydrolysis of (1-&gt;3)-beta-D-glucosidic linkages in (1-&gt;3)-beta-D-glucans.</text>
        <dbReference type="EC" id="3.2.1.39"/>
    </reaction>
</comment>
<reference evidence="13" key="1">
    <citation type="submission" date="2020-01" db="EMBL/GenBank/DDBJ databases">
        <title>Genome sequence of Kobresia littledalei, the first chromosome-level genome in the family Cyperaceae.</title>
        <authorList>
            <person name="Qu G."/>
        </authorList>
    </citation>
    <scope>NUCLEOTIDE SEQUENCE</scope>
    <source>
        <strain evidence="13">C.B.Clarke</strain>
        <tissue evidence="13">Leaf</tissue>
    </source>
</reference>
<dbReference type="InterPro" id="IPR044965">
    <property type="entry name" value="Glyco_hydro_17_plant"/>
</dbReference>
<dbReference type="Pfam" id="PF00332">
    <property type="entry name" value="Glyco_hydro_17"/>
    <property type="match status" value="1"/>
</dbReference>
<keyword evidence="14" id="KW-1185">Reference proteome</keyword>
<evidence type="ECO:0000256" key="10">
    <source>
        <dbReference type="RuleBase" id="RU004336"/>
    </source>
</evidence>
<keyword evidence="7" id="KW-1015">Disulfide bond</keyword>
<protein>
    <recommendedName>
        <fullName evidence="3">glucan endo-1,3-beta-D-glucosidase</fullName>
        <ecNumber evidence="3">3.2.1.39</ecNumber>
    </recommendedName>
</protein>
<keyword evidence="6" id="KW-0611">Plant defense</keyword>
<proteinExistence type="inferred from homology"/>
<evidence type="ECO:0000256" key="8">
    <source>
        <dbReference type="ARBA" id="ARBA00023295"/>
    </source>
</evidence>
<dbReference type="FunFam" id="3.20.20.80:FF:000002">
    <property type="entry name" value="Glucan endo-1,3-beta-glucosidase 3"/>
    <property type="match status" value="1"/>
</dbReference>
<name>A0A833R5U9_9POAL</name>
<keyword evidence="4 11" id="KW-0732">Signal</keyword>
<evidence type="ECO:0000313" key="13">
    <source>
        <dbReference type="EMBL" id="KAF3334607.1"/>
    </source>
</evidence>
<evidence type="ECO:0000256" key="5">
    <source>
        <dbReference type="ARBA" id="ARBA00022801"/>
    </source>
</evidence>
<dbReference type="PROSITE" id="PS00587">
    <property type="entry name" value="GLYCOSYL_HYDROL_F17"/>
    <property type="match status" value="1"/>
</dbReference>
<gene>
    <name evidence="13" type="ORF">FCM35_KLT21211</name>
</gene>
<dbReference type="AlphaFoldDB" id="A0A833R5U9"/>
<sequence length="446" mass="48779">MAPLAPLQKMGLRVLLLLSSAVVALSIGVNYGTLGNNLPPPVASFLQTKTNIDRVKLFDANPDIIRAFANTGISLTISTTNGDIPNLVTREGAAAWVANHVAPFYPATKIGMVLVGNEILLSGDNNLIYKLVPAMRSLHNALIAAGFRQIRVSTPHYLGILANSEPPSTARFRYGWQKSVLIPMLNFHRATKSPFVVNPYPYFNYNPQTLNYANFRRNSGIFDKYTKIRYTNMLDAQLDAIYSAMKRIGYGDVQIMIGETGWPTQAEPGQAGVSPDYAASYVNGLINKVSSGRGTPLMPGRRFETYIFALFNENLKPGPIAERNWGLFRPDFTPMYNARIMKGQVQVVGHRGGMRRGGRRGSWCVPRAGVSPAALQNNINYACSNGADCRAIQAGGACFAPNNLQAHAAYAMNAYYRTHGQQPSTCTFAGTGFVTPRNPSRGLCRF</sequence>
<evidence type="ECO:0000256" key="2">
    <source>
        <dbReference type="ARBA" id="ARBA00008773"/>
    </source>
</evidence>
<evidence type="ECO:0000256" key="6">
    <source>
        <dbReference type="ARBA" id="ARBA00022821"/>
    </source>
</evidence>
<evidence type="ECO:0000256" key="11">
    <source>
        <dbReference type="SAM" id="SignalP"/>
    </source>
</evidence>
<dbReference type="InterPro" id="IPR012946">
    <property type="entry name" value="X8"/>
</dbReference>
<dbReference type="InterPro" id="IPR017853">
    <property type="entry name" value="GH"/>
</dbReference>
<evidence type="ECO:0000259" key="12">
    <source>
        <dbReference type="SMART" id="SM00768"/>
    </source>
</evidence>
<dbReference type="GO" id="GO:0005975">
    <property type="term" value="P:carbohydrate metabolic process"/>
    <property type="evidence" value="ECO:0007669"/>
    <property type="project" value="InterPro"/>
</dbReference>
<feature type="domain" description="X8" evidence="12">
    <location>
        <begin position="362"/>
        <end position="446"/>
    </location>
</feature>
<dbReference type="PANTHER" id="PTHR32227">
    <property type="entry name" value="GLUCAN ENDO-1,3-BETA-GLUCOSIDASE BG1-RELATED-RELATED"/>
    <property type="match status" value="1"/>
</dbReference>
<keyword evidence="8 10" id="KW-0326">Glycosidase</keyword>
<dbReference type="Pfam" id="PF07983">
    <property type="entry name" value="X8"/>
    <property type="match status" value="1"/>
</dbReference>
<dbReference type="FunFam" id="1.20.58.1040:FF:000003">
    <property type="entry name" value="glucan endo-1,3-beta-glucosidase 7"/>
    <property type="match status" value="1"/>
</dbReference>
<keyword evidence="5 10" id="KW-0378">Hydrolase</keyword>
<comment type="caution">
    <text evidence="13">The sequence shown here is derived from an EMBL/GenBank/DDBJ whole genome shotgun (WGS) entry which is preliminary data.</text>
</comment>
<evidence type="ECO:0000256" key="7">
    <source>
        <dbReference type="ARBA" id="ARBA00023157"/>
    </source>
</evidence>
<evidence type="ECO:0000313" key="14">
    <source>
        <dbReference type="Proteomes" id="UP000623129"/>
    </source>
</evidence>
<dbReference type="OrthoDB" id="1938138at2759"/>
<dbReference type="Gene3D" id="3.20.20.80">
    <property type="entry name" value="Glycosidases"/>
    <property type="match status" value="1"/>
</dbReference>
<accession>A0A833R5U9</accession>
<dbReference type="SUPFAM" id="SSF51445">
    <property type="entry name" value="(Trans)glycosidases"/>
    <property type="match status" value="1"/>
</dbReference>
<evidence type="ECO:0000256" key="4">
    <source>
        <dbReference type="ARBA" id="ARBA00022729"/>
    </source>
</evidence>
<dbReference type="GO" id="GO:0006952">
    <property type="term" value="P:defense response"/>
    <property type="evidence" value="ECO:0007669"/>
    <property type="project" value="UniProtKB-KW"/>
</dbReference>
<organism evidence="13 14">
    <name type="scientific">Carex littledalei</name>
    <dbReference type="NCBI Taxonomy" id="544730"/>
    <lineage>
        <taxon>Eukaryota</taxon>
        <taxon>Viridiplantae</taxon>
        <taxon>Streptophyta</taxon>
        <taxon>Embryophyta</taxon>
        <taxon>Tracheophyta</taxon>
        <taxon>Spermatophyta</taxon>
        <taxon>Magnoliopsida</taxon>
        <taxon>Liliopsida</taxon>
        <taxon>Poales</taxon>
        <taxon>Cyperaceae</taxon>
        <taxon>Cyperoideae</taxon>
        <taxon>Cariceae</taxon>
        <taxon>Carex</taxon>
        <taxon>Carex subgen. Euthyceras</taxon>
    </lineage>
</organism>
<feature type="chain" id="PRO_5032715695" description="glucan endo-1,3-beta-D-glucosidase" evidence="11">
    <location>
        <begin position="25"/>
        <end position="446"/>
    </location>
</feature>
<dbReference type="SMART" id="SM00768">
    <property type="entry name" value="X8"/>
    <property type="match status" value="1"/>
</dbReference>